<accession>A0A382ISH3</accession>
<reference evidence="1" key="1">
    <citation type="submission" date="2018-05" db="EMBL/GenBank/DDBJ databases">
        <authorList>
            <person name="Lanie J.A."/>
            <person name="Ng W.-L."/>
            <person name="Kazmierczak K.M."/>
            <person name="Andrzejewski T.M."/>
            <person name="Davidsen T.M."/>
            <person name="Wayne K.J."/>
            <person name="Tettelin H."/>
            <person name="Glass J.I."/>
            <person name="Rusch D."/>
            <person name="Podicherti R."/>
            <person name="Tsui H.-C.T."/>
            <person name="Winkler M.E."/>
        </authorList>
    </citation>
    <scope>NUCLEOTIDE SEQUENCE</scope>
</reference>
<name>A0A382ISH3_9ZZZZ</name>
<evidence type="ECO:0000313" key="1">
    <source>
        <dbReference type="EMBL" id="SVC02630.1"/>
    </source>
</evidence>
<sequence length="55" mass="5972">MLNSDAAADYLQVHCSALCATYKRPVMRQTGRTPQQTLFGPATARFASQSKLGLV</sequence>
<protein>
    <submittedName>
        <fullName evidence="1">Uncharacterized protein</fullName>
    </submittedName>
</protein>
<dbReference type="EMBL" id="UINC01069335">
    <property type="protein sequence ID" value="SVC02630.1"/>
    <property type="molecule type" value="Genomic_DNA"/>
</dbReference>
<organism evidence="1">
    <name type="scientific">marine metagenome</name>
    <dbReference type="NCBI Taxonomy" id="408172"/>
    <lineage>
        <taxon>unclassified sequences</taxon>
        <taxon>metagenomes</taxon>
        <taxon>ecological metagenomes</taxon>
    </lineage>
</organism>
<proteinExistence type="predicted"/>
<dbReference type="AlphaFoldDB" id="A0A382ISH3"/>
<gene>
    <name evidence="1" type="ORF">METZ01_LOCUS255484</name>
</gene>